<sequence length="223" mass="25114">MTVVMDTRRGEPNSCCAVSGVKCTQNLSRAQWVALAEVPGCVDGNNPNSAAEAAMVRVKSRYLLCEVNVSESSDLLLLDERAVAGAVRLGVARMHGDYGAALCNTRFSVKYLNAHTGMVFIRFAKSCYKLLWSALPFITNIESRGRKIPCFLNCLHVGGTIRTCQKFLIRYNAQQLHRILPKCRNEAEKDQVRQEILNCRLTRGNRSTYEDEDRSDFEEDERE</sequence>
<keyword evidence="4" id="KW-1185">Reference proteome</keyword>
<dbReference type="EMBL" id="CM012445">
    <property type="protein sequence ID" value="RVE68575.1"/>
    <property type="molecule type" value="Genomic_DNA"/>
</dbReference>
<dbReference type="OrthoDB" id="24745at2759"/>
<reference evidence="3 4" key="2">
    <citation type="submission" date="2019-01" db="EMBL/GenBank/DDBJ databases">
        <title>A chromosome length genome reference of the Java medaka (oryzias javanicus).</title>
        <authorList>
            <person name="Herpin A."/>
            <person name="Takehana Y."/>
            <person name="Naruse K."/>
            <person name="Ansai S."/>
            <person name="Kawaguchi M."/>
        </authorList>
    </citation>
    <scope>NUCLEOTIDE SEQUENCE [LARGE SCALE GENOMIC DNA]</scope>
    <source>
        <strain evidence="3">RS831</strain>
        <tissue evidence="3">Whole body</tissue>
    </source>
</reference>
<dbReference type="Gene3D" id="3.30.70.3250">
    <property type="entry name" value="Ribonuclease P, Pop5 subunit"/>
    <property type="match status" value="1"/>
</dbReference>
<evidence type="ECO:0000313" key="3">
    <source>
        <dbReference type="EMBL" id="RVE68575.1"/>
    </source>
</evidence>
<name>A0A437D0Q8_ORYJA</name>
<dbReference type="InterPro" id="IPR002759">
    <property type="entry name" value="Pop5/Rpp14/Rnp2-like"/>
</dbReference>
<dbReference type="InterPro" id="IPR038085">
    <property type="entry name" value="Rnp2-like_sf"/>
</dbReference>
<evidence type="ECO:0000256" key="1">
    <source>
        <dbReference type="ARBA" id="ARBA00010800"/>
    </source>
</evidence>
<dbReference type="GO" id="GO:0001682">
    <property type="term" value="P:tRNA 5'-leader removal"/>
    <property type="evidence" value="ECO:0007669"/>
    <property type="project" value="InterPro"/>
</dbReference>
<keyword evidence="2" id="KW-0819">tRNA processing</keyword>
<comment type="similarity">
    <text evidence="1">Belongs to the eukaryotic/archaeal RNase P protein component 2 family.</text>
</comment>
<gene>
    <name evidence="3" type="ORF">OJAV_G00093240</name>
</gene>
<dbReference type="AlphaFoldDB" id="A0A437D0Q8"/>
<evidence type="ECO:0000256" key="2">
    <source>
        <dbReference type="ARBA" id="ARBA00022694"/>
    </source>
</evidence>
<accession>A0A437D0Q8</accession>
<proteinExistence type="inferred from homology"/>
<dbReference type="SUPFAM" id="SSF160350">
    <property type="entry name" value="Rnp2-like"/>
    <property type="match status" value="1"/>
</dbReference>
<protein>
    <submittedName>
        <fullName evidence="3">Uncharacterized protein</fullName>
    </submittedName>
</protein>
<dbReference type="PANTHER" id="PTHR48414:SF1">
    <property type="entry name" value="POP5 HOMOLOG, RIBONUCLEASE P_MRP SUBUNIT"/>
    <property type="match status" value="1"/>
</dbReference>
<reference evidence="3 4" key="1">
    <citation type="submission" date="2018-11" db="EMBL/GenBank/DDBJ databases">
        <authorList>
            <person name="Lopez-Roques C."/>
            <person name="Donnadieu C."/>
            <person name="Bouchez O."/>
            <person name="Klopp C."/>
            <person name="Cabau C."/>
            <person name="Zahm M."/>
        </authorList>
    </citation>
    <scope>NUCLEOTIDE SEQUENCE [LARGE SCALE GENOMIC DNA]</scope>
    <source>
        <strain evidence="3">RS831</strain>
        <tissue evidence="3">Whole body</tissue>
    </source>
</reference>
<dbReference type="Proteomes" id="UP000283210">
    <property type="component" value="Chromosome 9"/>
</dbReference>
<dbReference type="GO" id="GO:0030677">
    <property type="term" value="C:ribonuclease P complex"/>
    <property type="evidence" value="ECO:0007669"/>
    <property type="project" value="InterPro"/>
</dbReference>
<dbReference type="OMA" id="PNSCCAV"/>
<evidence type="ECO:0000313" key="4">
    <source>
        <dbReference type="Proteomes" id="UP000283210"/>
    </source>
</evidence>
<dbReference type="Pfam" id="PF01900">
    <property type="entry name" value="RNase_P_Rpp14"/>
    <property type="match status" value="1"/>
</dbReference>
<dbReference type="PANTHER" id="PTHR48414">
    <property type="entry name" value="POP5 HOMOLOG, RIBONUCLEASE P_MRP SUBUNIT"/>
    <property type="match status" value="1"/>
</dbReference>
<organism evidence="3 4">
    <name type="scientific">Oryzias javanicus</name>
    <name type="common">Javanese ricefish</name>
    <name type="synonym">Aplocheilus javanicus</name>
    <dbReference type="NCBI Taxonomy" id="123683"/>
    <lineage>
        <taxon>Eukaryota</taxon>
        <taxon>Metazoa</taxon>
        <taxon>Chordata</taxon>
        <taxon>Craniata</taxon>
        <taxon>Vertebrata</taxon>
        <taxon>Euteleostomi</taxon>
        <taxon>Actinopterygii</taxon>
        <taxon>Neopterygii</taxon>
        <taxon>Teleostei</taxon>
        <taxon>Neoteleostei</taxon>
        <taxon>Acanthomorphata</taxon>
        <taxon>Ovalentaria</taxon>
        <taxon>Atherinomorphae</taxon>
        <taxon>Beloniformes</taxon>
        <taxon>Adrianichthyidae</taxon>
        <taxon>Oryziinae</taxon>
        <taxon>Oryzias</taxon>
    </lineage>
</organism>